<dbReference type="FunFam" id="1.10.760.10:FF:000019">
    <property type="entry name" value="Di-heme cytochrome C peroxidase"/>
    <property type="match status" value="1"/>
</dbReference>
<keyword evidence="9 17" id="KW-0560">Oxidoreductase</keyword>
<dbReference type="GO" id="GO:0004130">
    <property type="term" value="F:cytochrome-c peroxidase activity"/>
    <property type="evidence" value="ECO:0007669"/>
    <property type="project" value="TreeGrafter"/>
</dbReference>
<comment type="function">
    <text evidence="11">Involved in methylamine metabolism. Essential for the maturation of the beta subunit of MADH, presumably via a step in the biosynthesis of tryptophan tryptophylquinone (TTQ), the cofactor of MADH.</text>
</comment>
<keyword evidence="3" id="KW-0813">Transport</keyword>
<evidence type="ECO:0000256" key="9">
    <source>
        <dbReference type="ARBA" id="ARBA00023002"/>
    </source>
</evidence>
<dbReference type="PANTHER" id="PTHR30600">
    <property type="entry name" value="CYTOCHROME C PEROXIDASE-RELATED"/>
    <property type="match status" value="1"/>
</dbReference>
<feature type="domain" description="Cytochrome c" evidence="16">
    <location>
        <begin position="203"/>
        <end position="326"/>
    </location>
</feature>
<reference evidence="17 18" key="1">
    <citation type="journal article" date="2009" name="Stand. Genomic Sci.">
        <title>Complete genome sequence of Pirellula staleyi type strain (ATCC 27377).</title>
        <authorList>
            <person name="Clum A."/>
            <person name="Tindall B.J."/>
            <person name="Sikorski J."/>
            <person name="Ivanova N."/>
            <person name="Mavrommatis K."/>
            <person name="Lucas S."/>
            <person name="Glavina del Rio T."/>
            <person name="Nolan M."/>
            <person name="Chen F."/>
            <person name="Tice H."/>
            <person name="Pitluck S."/>
            <person name="Cheng J.F."/>
            <person name="Chertkov O."/>
            <person name="Brettin T."/>
            <person name="Han C."/>
            <person name="Detter J.C."/>
            <person name="Kuske C."/>
            <person name="Bruce D."/>
            <person name="Goodwin L."/>
            <person name="Ovchinikova G."/>
            <person name="Pati A."/>
            <person name="Mikhailova N."/>
            <person name="Chen A."/>
            <person name="Palaniappan K."/>
            <person name="Land M."/>
            <person name="Hauser L."/>
            <person name="Chang Y.J."/>
            <person name="Jeffries C.D."/>
            <person name="Chain P."/>
            <person name="Rohde M."/>
            <person name="Goker M."/>
            <person name="Bristow J."/>
            <person name="Eisen J.A."/>
            <person name="Markowitz V."/>
            <person name="Hugenholtz P."/>
            <person name="Kyrpides N.C."/>
            <person name="Klenk H.P."/>
            <person name="Lapidus A."/>
        </authorList>
    </citation>
    <scope>NUCLEOTIDE SEQUENCE [LARGE SCALE GENOMIC DNA]</scope>
    <source>
        <strain evidence="18">ATCC 27377 / DSM 6068 / ICPB 4128</strain>
    </source>
</reference>
<dbReference type="InterPro" id="IPR051395">
    <property type="entry name" value="Cytochrome_c_Peroxidase/MauG"/>
</dbReference>
<evidence type="ECO:0000256" key="6">
    <source>
        <dbReference type="ARBA" id="ARBA00022729"/>
    </source>
</evidence>
<dbReference type="InterPro" id="IPR036909">
    <property type="entry name" value="Cyt_c-like_dom_sf"/>
</dbReference>
<keyword evidence="18" id="KW-1185">Reference proteome</keyword>
<dbReference type="KEGG" id="psl:Psta_3944"/>
<evidence type="ECO:0000313" key="17">
    <source>
        <dbReference type="EMBL" id="ADB18598.1"/>
    </source>
</evidence>
<keyword evidence="6 15" id="KW-0732">Signal</keyword>
<dbReference type="Proteomes" id="UP000001887">
    <property type="component" value="Chromosome"/>
</dbReference>
<evidence type="ECO:0000256" key="4">
    <source>
        <dbReference type="ARBA" id="ARBA00022617"/>
    </source>
</evidence>
<comment type="subcellular location">
    <subcellularLocation>
        <location evidence="1">Periplasm</location>
    </subcellularLocation>
</comment>
<name>D2R1Y7_PIRSD</name>
<evidence type="ECO:0000256" key="12">
    <source>
        <dbReference type="ARBA" id="ARBA00073576"/>
    </source>
</evidence>
<comment type="PTM">
    <text evidence="13">Binds 2 heme groups per subunit.</text>
</comment>
<evidence type="ECO:0000313" key="18">
    <source>
        <dbReference type="Proteomes" id="UP000001887"/>
    </source>
</evidence>
<keyword evidence="5 14" id="KW-0479">Metal-binding</keyword>
<dbReference type="InterPro" id="IPR009056">
    <property type="entry name" value="Cyt_c-like_dom"/>
</dbReference>
<evidence type="ECO:0000256" key="15">
    <source>
        <dbReference type="SAM" id="SignalP"/>
    </source>
</evidence>
<dbReference type="GO" id="GO:0046872">
    <property type="term" value="F:metal ion binding"/>
    <property type="evidence" value="ECO:0007669"/>
    <property type="project" value="UniProtKB-KW"/>
</dbReference>
<gene>
    <name evidence="17" type="ordered locus">Psta_3944</name>
</gene>
<feature type="binding site" description="covalent" evidence="13">
    <location>
        <position position="74"/>
    </location>
    <ligand>
        <name>heme c</name>
        <dbReference type="ChEBI" id="CHEBI:61717"/>
        <label>1</label>
    </ligand>
</feature>
<keyword evidence="17" id="KW-0575">Peroxidase</keyword>
<organism evidence="17 18">
    <name type="scientific">Pirellula staleyi (strain ATCC 27377 / DSM 6068 / ICPB 4128)</name>
    <name type="common">Pirella staleyi</name>
    <dbReference type="NCBI Taxonomy" id="530564"/>
    <lineage>
        <taxon>Bacteria</taxon>
        <taxon>Pseudomonadati</taxon>
        <taxon>Planctomycetota</taxon>
        <taxon>Planctomycetia</taxon>
        <taxon>Pirellulales</taxon>
        <taxon>Pirellulaceae</taxon>
        <taxon>Pirellula</taxon>
    </lineage>
</organism>
<dbReference type="HOGENOM" id="CLU_034652_3_1_0"/>
<dbReference type="AlphaFoldDB" id="D2R1Y7"/>
<dbReference type="eggNOG" id="COG1858">
    <property type="taxonomic scope" value="Bacteria"/>
</dbReference>
<sequence length="341" mass="36728" precursor="true">MRRSLVKWLLGSVGALAVIAPLAMAVGEASLPTVPAGLKAVPVPKDNPMTAEKVALGKQLYFDKRLSKDNTMSCATCHDPAKGYSNGEAFAVGVRGELGGRNTPTIINSAYSSLQFWDGRAAHLEGQALGPIANPVEMDLSIEEAVKRINSIAGYREQFQKVFGSDCTPDTLAKAIAAFERTILSGDAPYDRFKAGDKTALSEAAQRGLKLFTGKANCSSCHSGPNFMDGAFHNLGVGFDKSEPDLGRHAISKQEGDKGAFKTPTLREIHRTAPYMHDGSHKTLEEVVDYYDKGGTSNDYLDEEIFPLKLTAQEKADLVTFMKEGLASPSYPDVKAPELPQ</sequence>
<dbReference type="InterPro" id="IPR004852">
    <property type="entry name" value="Di-haem_cyt_c_peroxidsae"/>
</dbReference>
<feature type="signal peptide" evidence="15">
    <location>
        <begin position="1"/>
        <end position="25"/>
    </location>
</feature>
<feature type="binding site" description="covalent" evidence="13">
    <location>
        <position position="218"/>
    </location>
    <ligand>
        <name>heme c</name>
        <dbReference type="ChEBI" id="CHEBI:61717"/>
        <label>2</label>
    </ligand>
</feature>
<feature type="binding site" description="covalent" evidence="13">
    <location>
        <position position="221"/>
    </location>
    <ligand>
        <name>heme c</name>
        <dbReference type="ChEBI" id="CHEBI:61717"/>
        <label>2</label>
    </ligand>
</feature>
<dbReference type="STRING" id="530564.Psta_3944"/>
<keyword evidence="10 14" id="KW-0408">Iron</keyword>
<evidence type="ECO:0000256" key="8">
    <source>
        <dbReference type="ARBA" id="ARBA00022982"/>
    </source>
</evidence>
<dbReference type="PANTHER" id="PTHR30600:SF10">
    <property type="entry name" value="BLL6722 PROTEIN"/>
    <property type="match status" value="1"/>
</dbReference>
<dbReference type="GO" id="GO:0020037">
    <property type="term" value="F:heme binding"/>
    <property type="evidence" value="ECO:0007669"/>
    <property type="project" value="InterPro"/>
</dbReference>
<comment type="pathway">
    <text evidence="2">One-carbon metabolism; methylamine degradation.</text>
</comment>
<dbReference type="Pfam" id="PF03150">
    <property type="entry name" value="CCP_MauG"/>
    <property type="match status" value="1"/>
</dbReference>
<evidence type="ECO:0000256" key="11">
    <source>
        <dbReference type="ARBA" id="ARBA00058991"/>
    </source>
</evidence>
<feature type="binding site" description="axial binding residue" evidence="14">
    <location>
        <position position="222"/>
    </location>
    <ligand>
        <name>heme c</name>
        <dbReference type="ChEBI" id="CHEBI:61717"/>
        <label>2</label>
    </ligand>
    <ligandPart>
        <name>Fe</name>
        <dbReference type="ChEBI" id="CHEBI:18248"/>
    </ligandPart>
</feature>
<keyword evidence="8" id="KW-0249">Electron transport</keyword>
<feature type="binding site" description="covalent" evidence="13">
    <location>
        <position position="77"/>
    </location>
    <ligand>
        <name>heme c</name>
        <dbReference type="ChEBI" id="CHEBI:61717"/>
        <label>1</label>
    </ligand>
</feature>
<dbReference type="SUPFAM" id="SSF46626">
    <property type="entry name" value="Cytochrome c"/>
    <property type="match status" value="2"/>
</dbReference>
<feature type="binding site" description="axial binding residue" evidence="14">
    <location>
        <position position="78"/>
    </location>
    <ligand>
        <name>heme c</name>
        <dbReference type="ChEBI" id="CHEBI:61717"/>
        <label>1</label>
    </ligand>
    <ligandPart>
        <name>Fe</name>
        <dbReference type="ChEBI" id="CHEBI:18248"/>
    </ligandPart>
</feature>
<accession>D2R1Y7</accession>
<evidence type="ECO:0000256" key="13">
    <source>
        <dbReference type="PIRSR" id="PIRSR000294-1"/>
    </source>
</evidence>
<dbReference type="GO" id="GO:0009055">
    <property type="term" value="F:electron transfer activity"/>
    <property type="evidence" value="ECO:0007669"/>
    <property type="project" value="InterPro"/>
</dbReference>
<evidence type="ECO:0000256" key="2">
    <source>
        <dbReference type="ARBA" id="ARBA00004856"/>
    </source>
</evidence>
<feature type="domain" description="Cytochrome c" evidence="16">
    <location>
        <begin position="52"/>
        <end position="183"/>
    </location>
</feature>
<proteinExistence type="predicted"/>
<dbReference type="PROSITE" id="PS51007">
    <property type="entry name" value="CYTC"/>
    <property type="match status" value="2"/>
</dbReference>
<dbReference type="GO" id="GO:0042597">
    <property type="term" value="C:periplasmic space"/>
    <property type="evidence" value="ECO:0007669"/>
    <property type="project" value="UniProtKB-SubCell"/>
</dbReference>
<dbReference type="Gene3D" id="1.10.760.10">
    <property type="entry name" value="Cytochrome c-like domain"/>
    <property type="match status" value="2"/>
</dbReference>
<evidence type="ECO:0000256" key="14">
    <source>
        <dbReference type="PIRSR" id="PIRSR000294-2"/>
    </source>
</evidence>
<protein>
    <recommendedName>
        <fullName evidence="12">Methylamine utilization protein MauG</fullName>
    </recommendedName>
</protein>
<evidence type="ECO:0000256" key="5">
    <source>
        <dbReference type="ARBA" id="ARBA00022723"/>
    </source>
</evidence>
<evidence type="ECO:0000256" key="1">
    <source>
        <dbReference type="ARBA" id="ARBA00004418"/>
    </source>
</evidence>
<dbReference type="FunFam" id="1.10.760.10:FF:000031">
    <property type="entry name" value="Di-heme cytochrome C peroxidase"/>
    <property type="match status" value="1"/>
</dbReference>
<dbReference type="InterPro" id="IPR026259">
    <property type="entry name" value="MauG/Cytc_peroxidase"/>
</dbReference>
<feature type="chain" id="PRO_5003034492" description="Methylamine utilization protein MauG" evidence="15">
    <location>
        <begin position="26"/>
        <end position="341"/>
    </location>
</feature>
<keyword evidence="4 13" id="KW-0349">Heme</keyword>
<dbReference type="PIRSF" id="PIRSF000294">
    <property type="entry name" value="Cytochrome-c_peroxidase"/>
    <property type="match status" value="1"/>
</dbReference>
<evidence type="ECO:0000256" key="10">
    <source>
        <dbReference type="ARBA" id="ARBA00023004"/>
    </source>
</evidence>
<dbReference type="EMBL" id="CP001848">
    <property type="protein sequence ID" value="ADB18598.1"/>
    <property type="molecule type" value="Genomic_DNA"/>
</dbReference>
<comment type="cofactor">
    <cofactor evidence="13">
        <name>heme</name>
        <dbReference type="ChEBI" id="CHEBI:30413"/>
    </cofactor>
    <text evidence="13">Binds 2 heme groups.</text>
</comment>
<evidence type="ECO:0000256" key="3">
    <source>
        <dbReference type="ARBA" id="ARBA00022448"/>
    </source>
</evidence>
<evidence type="ECO:0000256" key="7">
    <source>
        <dbReference type="ARBA" id="ARBA00022764"/>
    </source>
</evidence>
<keyword evidence="7" id="KW-0574">Periplasm</keyword>
<dbReference type="OrthoDB" id="9772811at2"/>
<evidence type="ECO:0000259" key="16">
    <source>
        <dbReference type="PROSITE" id="PS51007"/>
    </source>
</evidence>